<protein>
    <recommendedName>
        <fullName evidence="3">BTB domain-containing protein</fullName>
    </recommendedName>
</protein>
<organism evidence="1 2">
    <name type="scientific">Athelia psychrophila</name>
    <dbReference type="NCBI Taxonomy" id="1759441"/>
    <lineage>
        <taxon>Eukaryota</taxon>
        <taxon>Fungi</taxon>
        <taxon>Dikarya</taxon>
        <taxon>Basidiomycota</taxon>
        <taxon>Agaricomycotina</taxon>
        <taxon>Agaricomycetes</taxon>
        <taxon>Agaricomycetidae</taxon>
        <taxon>Atheliales</taxon>
        <taxon>Atheliaceae</taxon>
        <taxon>Athelia</taxon>
    </lineage>
</organism>
<evidence type="ECO:0008006" key="3">
    <source>
        <dbReference type="Google" id="ProtNLM"/>
    </source>
</evidence>
<gene>
    <name evidence="1" type="ORF">FIBSPDRAFT_256898</name>
</gene>
<dbReference type="OrthoDB" id="2367075at2759"/>
<dbReference type="EMBL" id="KV417717">
    <property type="protein sequence ID" value="KZP08614.1"/>
    <property type="molecule type" value="Genomic_DNA"/>
</dbReference>
<evidence type="ECO:0000313" key="1">
    <source>
        <dbReference type="EMBL" id="KZP08614.1"/>
    </source>
</evidence>
<accession>A0A165XJU8</accession>
<sequence>MFSPSRSPSLVSIARSGLSAPDEDFNLDSLPLERPTMSEPVRDARDLVQITMAREDWEELQALKERLNVLASSRSAPTAIEKHARFFLPAENIFFLVSNTLYSVPRAPFESHSSAFTGKGLTEDDPFILADVEVAHFDHFLSILYPSEYGMYTATTVDEWTAILHLAVRWGFGSIRTLSIKHLAPIATDIDKIVLGRQYGIEQWLHEAFIAVCMREQSLTKEEGRQMKADDIIEISAIRQLVGAGAQPRQAPRLSIVEACAGFDVLQFVSLPTGSERAVPGPAIASDSDVTPHLASSEQHVISPTDFGEGQSELDLDPTLNQSNLTLSTTGIDTTIPPELTPSEEAVSADNAREVAALERAERENDIAITEQCKSSVSVLGRR</sequence>
<dbReference type="Proteomes" id="UP000076532">
    <property type="component" value="Unassembled WGS sequence"/>
</dbReference>
<keyword evidence="2" id="KW-1185">Reference proteome</keyword>
<dbReference type="AlphaFoldDB" id="A0A165XJU8"/>
<name>A0A165XJU8_9AGAM</name>
<evidence type="ECO:0000313" key="2">
    <source>
        <dbReference type="Proteomes" id="UP000076532"/>
    </source>
</evidence>
<reference evidence="1 2" key="1">
    <citation type="journal article" date="2016" name="Mol. Biol. Evol.">
        <title>Comparative Genomics of Early-Diverging Mushroom-Forming Fungi Provides Insights into the Origins of Lignocellulose Decay Capabilities.</title>
        <authorList>
            <person name="Nagy L.G."/>
            <person name="Riley R."/>
            <person name="Tritt A."/>
            <person name="Adam C."/>
            <person name="Daum C."/>
            <person name="Floudas D."/>
            <person name="Sun H."/>
            <person name="Yadav J.S."/>
            <person name="Pangilinan J."/>
            <person name="Larsson K.H."/>
            <person name="Matsuura K."/>
            <person name="Barry K."/>
            <person name="Labutti K."/>
            <person name="Kuo R."/>
            <person name="Ohm R.A."/>
            <person name="Bhattacharya S.S."/>
            <person name="Shirouzu T."/>
            <person name="Yoshinaga Y."/>
            <person name="Martin F.M."/>
            <person name="Grigoriev I.V."/>
            <person name="Hibbett D.S."/>
        </authorList>
    </citation>
    <scope>NUCLEOTIDE SEQUENCE [LARGE SCALE GENOMIC DNA]</scope>
    <source>
        <strain evidence="1 2">CBS 109695</strain>
    </source>
</reference>
<proteinExistence type="predicted"/>